<dbReference type="Proteomes" id="UP001174196">
    <property type="component" value="Unassembled WGS sequence"/>
</dbReference>
<evidence type="ECO:0000313" key="1">
    <source>
        <dbReference type="EMBL" id="MDN4593805.1"/>
    </source>
</evidence>
<keyword evidence="2" id="KW-1185">Reference proteome</keyword>
<name>A0ABT8ILZ7_9BACL</name>
<reference evidence="1" key="1">
    <citation type="submission" date="2022-08" db="EMBL/GenBank/DDBJ databases">
        <title>Polycladomyces zharkentsis sp. nov., a novel thermophilic CMC and starch-degrading bacterium isolated from a geothermal spring in Kazakhstan.</title>
        <authorList>
            <person name="Mashzhan A."/>
            <person name="Kistaubaeva A."/>
            <person name="Javier-Lopez R."/>
            <person name="Birkeland N.-K."/>
        </authorList>
    </citation>
    <scope>NUCLEOTIDE SEQUENCE</scope>
    <source>
        <strain evidence="1">KSR 13</strain>
    </source>
</reference>
<gene>
    <name evidence="1" type="ORF">NWF35_07800</name>
</gene>
<organism evidence="1 2">
    <name type="scientific">Polycladomyces subterraneus</name>
    <dbReference type="NCBI Taxonomy" id="1016997"/>
    <lineage>
        <taxon>Bacteria</taxon>
        <taxon>Bacillati</taxon>
        <taxon>Bacillota</taxon>
        <taxon>Bacilli</taxon>
        <taxon>Bacillales</taxon>
        <taxon>Thermoactinomycetaceae</taxon>
        <taxon>Polycladomyces</taxon>
    </lineage>
</organism>
<comment type="caution">
    <text evidence="1">The sequence shown here is derived from an EMBL/GenBank/DDBJ whole genome shotgun (WGS) entry which is preliminary data.</text>
</comment>
<evidence type="ECO:0000313" key="2">
    <source>
        <dbReference type="Proteomes" id="UP001174196"/>
    </source>
</evidence>
<sequence length="52" mass="6353">MNALGRLTWMEMKLFFREKQAVFWTFLFPRPDDLAVRLHVRQQKDAGRMELQ</sequence>
<proteinExistence type="predicted"/>
<dbReference type="EMBL" id="JANRHH010000031">
    <property type="protein sequence ID" value="MDN4593805.1"/>
    <property type="molecule type" value="Genomic_DNA"/>
</dbReference>
<dbReference type="RefSeq" id="WP_301238488.1">
    <property type="nucleotide sequence ID" value="NZ_JANRHH010000031.1"/>
</dbReference>
<accession>A0ABT8ILZ7</accession>
<protein>
    <submittedName>
        <fullName evidence="1">Uncharacterized protein</fullName>
    </submittedName>
</protein>